<keyword evidence="3" id="KW-1185">Reference proteome</keyword>
<dbReference type="PANTHER" id="PTHR33964">
    <property type="entry name" value="RE45066P-RELATED"/>
    <property type="match status" value="1"/>
</dbReference>
<evidence type="ECO:0000313" key="3">
    <source>
        <dbReference type="Proteomes" id="UP001153712"/>
    </source>
</evidence>
<dbReference type="EMBL" id="OU900102">
    <property type="protein sequence ID" value="CAG9865007.1"/>
    <property type="molecule type" value="Genomic_DNA"/>
</dbReference>
<keyword evidence="1" id="KW-0732">Signal</keyword>
<feature type="signal peptide" evidence="1">
    <location>
        <begin position="1"/>
        <end position="29"/>
    </location>
</feature>
<organism evidence="2 3">
    <name type="scientific">Phyllotreta striolata</name>
    <name type="common">Striped flea beetle</name>
    <name type="synonym">Crioceris striolata</name>
    <dbReference type="NCBI Taxonomy" id="444603"/>
    <lineage>
        <taxon>Eukaryota</taxon>
        <taxon>Metazoa</taxon>
        <taxon>Ecdysozoa</taxon>
        <taxon>Arthropoda</taxon>
        <taxon>Hexapoda</taxon>
        <taxon>Insecta</taxon>
        <taxon>Pterygota</taxon>
        <taxon>Neoptera</taxon>
        <taxon>Endopterygota</taxon>
        <taxon>Coleoptera</taxon>
        <taxon>Polyphaga</taxon>
        <taxon>Cucujiformia</taxon>
        <taxon>Chrysomeloidea</taxon>
        <taxon>Chrysomelidae</taxon>
        <taxon>Galerucinae</taxon>
        <taxon>Alticini</taxon>
        <taxon>Phyllotreta</taxon>
    </lineage>
</organism>
<name>A0A9N9TWU1_PHYSR</name>
<feature type="chain" id="PRO_5040233988" evidence="1">
    <location>
        <begin position="30"/>
        <end position="260"/>
    </location>
</feature>
<dbReference type="PANTHER" id="PTHR33964:SF1">
    <property type="entry name" value="RE45066P"/>
    <property type="match status" value="1"/>
</dbReference>
<evidence type="ECO:0000256" key="1">
    <source>
        <dbReference type="SAM" id="SignalP"/>
    </source>
</evidence>
<proteinExistence type="predicted"/>
<dbReference type="OrthoDB" id="10051804at2759"/>
<dbReference type="AlphaFoldDB" id="A0A9N9TWU1"/>
<dbReference type="Proteomes" id="UP001153712">
    <property type="component" value="Chromosome 9"/>
</dbReference>
<accession>A0A9N9TWU1</accession>
<evidence type="ECO:0000313" key="2">
    <source>
        <dbReference type="EMBL" id="CAG9865007.1"/>
    </source>
</evidence>
<protein>
    <submittedName>
        <fullName evidence="2">Uncharacterized protein</fullName>
    </submittedName>
</protein>
<gene>
    <name evidence="2" type="ORF">PHYEVI_LOCUS11253</name>
</gene>
<reference evidence="2" key="1">
    <citation type="submission" date="2022-01" db="EMBL/GenBank/DDBJ databases">
        <authorList>
            <person name="King R."/>
        </authorList>
    </citation>
    <scope>NUCLEOTIDE SEQUENCE</scope>
</reference>
<sequence>MPNNFEDVKVNFGLGSILVLIAYLLRAQAEDQCSFQNLIECTKRISELTTDAGLPLFNSKSDLEKMCPNLKDSIKCIHGFTRKCMVKEDRMHFRKVFYGTGLMIHDLCRPGRYQTEYLKYAPCMINASMDNQICFETYTTSMERFKSNSVELEQIHNDFENILRRRREAPNEVIKNICCAFQRYAECSTAAVNKKCGSETANFSIRFLMKMSSSMLKVHCSEYGKIGCSPESIQSKSIPVMGLSISSLLIWTIAIRISLI</sequence>